<accession>A0A4Q7PKA0</accession>
<comment type="caution">
    <text evidence="1">The sequence shown here is derived from an EMBL/GenBank/DDBJ whole genome shotgun (WGS) entry which is preliminary data.</text>
</comment>
<evidence type="ECO:0000313" key="1">
    <source>
        <dbReference type="EMBL" id="RZT01106.1"/>
    </source>
</evidence>
<dbReference type="RefSeq" id="WP_130434703.1">
    <property type="nucleotide sequence ID" value="NZ_SGXF01000002.1"/>
</dbReference>
<evidence type="ECO:0000313" key="2">
    <source>
        <dbReference type="Proteomes" id="UP000292927"/>
    </source>
</evidence>
<keyword evidence="2" id="KW-1185">Reference proteome</keyword>
<name>A0A4Q7PKA0_9FIRM</name>
<protein>
    <submittedName>
        <fullName evidence="1">Uncharacterized protein</fullName>
    </submittedName>
</protein>
<dbReference type="Proteomes" id="UP000292927">
    <property type="component" value="Unassembled WGS sequence"/>
</dbReference>
<reference evidence="1 2" key="1">
    <citation type="submission" date="2019-02" db="EMBL/GenBank/DDBJ databases">
        <title>Genomic Encyclopedia of Type Strains, Phase IV (KMG-IV): sequencing the most valuable type-strain genomes for metagenomic binning, comparative biology and taxonomic classification.</title>
        <authorList>
            <person name="Goeker M."/>
        </authorList>
    </citation>
    <scope>NUCLEOTIDE SEQUENCE [LARGE SCALE GENOMIC DNA]</scope>
    <source>
        <strain evidence="1 2">DSM 29486</strain>
    </source>
</reference>
<organism evidence="1 2">
    <name type="scientific">Cuneatibacter caecimuris</name>
    <dbReference type="NCBI Taxonomy" id="1796618"/>
    <lineage>
        <taxon>Bacteria</taxon>
        <taxon>Bacillati</taxon>
        <taxon>Bacillota</taxon>
        <taxon>Clostridia</taxon>
        <taxon>Lachnospirales</taxon>
        <taxon>Lachnospiraceae</taxon>
        <taxon>Cuneatibacter</taxon>
    </lineage>
</organism>
<proteinExistence type="predicted"/>
<dbReference type="EMBL" id="SGXF01000002">
    <property type="protein sequence ID" value="RZT01106.1"/>
    <property type="molecule type" value="Genomic_DNA"/>
</dbReference>
<dbReference type="OrthoDB" id="2157630at2"/>
<gene>
    <name evidence="1" type="ORF">EV209_1547</name>
</gene>
<sequence length="89" mass="9899">MLKTSKNTQFTGSSIVDGVSIASFTCTIGENEIKDDAPAYSFYIQDQAAYRENRAEVNQDRTAFEDAMYSLFDQIKTESAKSKVEPVGK</sequence>
<dbReference type="AlphaFoldDB" id="A0A4Q7PKA0"/>